<protein>
    <submittedName>
        <fullName evidence="1">Uncharacterized protein</fullName>
    </submittedName>
</protein>
<keyword evidence="2" id="KW-1185">Reference proteome</keyword>
<accession>A0A016WQ61</accession>
<evidence type="ECO:0000313" key="1">
    <source>
        <dbReference type="EMBL" id="EYC41407.1"/>
    </source>
</evidence>
<dbReference type="AlphaFoldDB" id="A0A016WQ61"/>
<comment type="caution">
    <text evidence="1">The sequence shown here is derived from an EMBL/GenBank/DDBJ whole genome shotgun (WGS) entry which is preliminary data.</text>
</comment>
<name>A0A016WQ61_9BILA</name>
<gene>
    <name evidence="1" type="primary">Acey_s0570.g96</name>
    <name evidence="1" type="ORF">Y032_0570g96</name>
</gene>
<sequence length="72" mass="7659">MRIGPGPRTVVGIGCGGGSGWGGPTAFGHTQCRTGKDLAGDWTKLFDGDVKKSAELFARKARYSLCRCDKRV</sequence>
<reference evidence="2" key="1">
    <citation type="journal article" date="2015" name="Nat. Genet.">
        <title>The genome and transcriptome of the zoonotic hookworm Ancylostoma ceylanicum identify infection-specific gene families.</title>
        <authorList>
            <person name="Schwarz E.M."/>
            <person name="Hu Y."/>
            <person name="Antoshechkin I."/>
            <person name="Miller M.M."/>
            <person name="Sternberg P.W."/>
            <person name="Aroian R.V."/>
        </authorList>
    </citation>
    <scope>NUCLEOTIDE SEQUENCE</scope>
    <source>
        <strain evidence="2">HY135</strain>
    </source>
</reference>
<evidence type="ECO:0000313" key="2">
    <source>
        <dbReference type="Proteomes" id="UP000024635"/>
    </source>
</evidence>
<dbReference type="EMBL" id="JARK01000170">
    <property type="protein sequence ID" value="EYC41407.1"/>
    <property type="molecule type" value="Genomic_DNA"/>
</dbReference>
<proteinExistence type="predicted"/>
<organism evidence="1 2">
    <name type="scientific">Ancylostoma ceylanicum</name>
    <dbReference type="NCBI Taxonomy" id="53326"/>
    <lineage>
        <taxon>Eukaryota</taxon>
        <taxon>Metazoa</taxon>
        <taxon>Ecdysozoa</taxon>
        <taxon>Nematoda</taxon>
        <taxon>Chromadorea</taxon>
        <taxon>Rhabditida</taxon>
        <taxon>Rhabditina</taxon>
        <taxon>Rhabditomorpha</taxon>
        <taxon>Strongyloidea</taxon>
        <taxon>Ancylostomatidae</taxon>
        <taxon>Ancylostomatinae</taxon>
        <taxon>Ancylostoma</taxon>
    </lineage>
</organism>
<dbReference type="Proteomes" id="UP000024635">
    <property type="component" value="Unassembled WGS sequence"/>
</dbReference>